<protein>
    <recommendedName>
        <fullName evidence="3">YokE-like PH domain-containing protein</fullName>
    </recommendedName>
</protein>
<accession>A0A0F9ICJ6</accession>
<gene>
    <name evidence="2" type="ORF">LCGC14_1675390</name>
</gene>
<feature type="transmembrane region" description="Helical" evidence="1">
    <location>
        <begin position="238"/>
        <end position="258"/>
    </location>
</feature>
<keyword evidence="1" id="KW-0812">Transmembrane</keyword>
<sequence length="281" mass="31994">MTQNLPIEEDVLFSNHKGVRKGRVEKKMRKLLEKVSFLRPFLVEGEKVLLVTRACSPSSFFEQFLTGWIVYYLKRSLLVFTNKRIFHIPTTMRYNYRNSVASISYGDCEDIRMKGRQLAVTYRKGGKEQFLYVSEKKKIKAMLKDLALEAGTATQGGRTHLCPKCTGELKQDVYSCPSCRLEFKDMGTARKLSLLYPGGGYFYTRHPILGLSDALTELFLMVMVVIAFITVINGEQGALVVLVLFGIVLAMEKALTVYHAKHFIKEYIPVDKDLPDKPRVA</sequence>
<keyword evidence="1" id="KW-1133">Transmembrane helix</keyword>
<evidence type="ECO:0008006" key="3">
    <source>
        <dbReference type="Google" id="ProtNLM"/>
    </source>
</evidence>
<feature type="transmembrane region" description="Helical" evidence="1">
    <location>
        <begin position="214"/>
        <end position="232"/>
    </location>
</feature>
<comment type="caution">
    <text evidence="2">The sequence shown here is derived from an EMBL/GenBank/DDBJ whole genome shotgun (WGS) entry which is preliminary data.</text>
</comment>
<proteinExistence type="predicted"/>
<dbReference type="EMBL" id="LAZR01014443">
    <property type="protein sequence ID" value="KKM17474.1"/>
    <property type="molecule type" value="Genomic_DNA"/>
</dbReference>
<reference evidence="2" key="1">
    <citation type="journal article" date="2015" name="Nature">
        <title>Complex archaea that bridge the gap between prokaryotes and eukaryotes.</title>
        <authorList>
            <person name="Spang A."/>
            <person name="Saw J.H."/>
            <person name="Jorgensen S.L."/>
            <person name="Zaremba-Niedzwiedzka K."/>
            <person name="Martijn J."/>
            <person name="Lind A.E."/>
            <person name="van Eijk R."/>
            <person name="Schleper C."/>
            <person name="Guy L."/>
            <person name="Ettema T.J."/>
        </authorList>
    </citation>
    <scope>NUCLEOTIDE SEQUENCE</scope>
</reference>
<name>A0A0F9ICJ6_9ZZZZ</name>
<dbReference type="AlphaFoldDB" id="A0A0F9ICJ6"/>
<evidence type="ECO:0000313" key="2">
    <source>
        <dbReference type="EMBL" id="KKM17474.1"/>
    </source>
</evidence>
<keyword evidence="1" id="KW-0472">Membrane</keyword>
<organism evidence="2">
    <name type="scientific">marine sediment metagenome</name>
    <dbReference type="NCBI Taxonomy" id="412755"/>
    <lineage>
        <taxon>unclassified sequences</taxon>
        <taxon>metagenomes</taxon>
        <taxon>ecological metagenomes</taxon>
    </lineage>
</organism>
<evidence type="ECO:0000256" key="1">
    <source>
        <dbReference type="SAM" id="Phobius"/>
    </source>
</evidence>